<dbReference type="RefSeq" id="WP_282861763.1">
    <property type="nucleotide sequence ID" value="NZ_CP118848.1"/>
</dbReference>
<reference evidence="1" key="1">
    <citation type="journal article" date="2023" name="Antibiotics">
        <title>Prevalence and Molecular Characterization of Methicillin-Resistant Staphylococci (MRS) and Mammaliicocci (MRM) in Dromedary Camels from Algeria: First Detection of SCCmec-mecC Hybrid in Methicillin-Resistant Mammaliicoccus lentus.</title>
        <authorList>
            <person name="Belhout C."/>
            <person name="Boyen F."/>
            <person name="Vereecke N."/>
            <person name="Theuns S."/>
            <person name="Taibi N."/>
            <person name="Stegger M."/>
            <person name="de la Fe-Rodriguez P.Y."/>
            <person name="Bouayad L."/>
            <person name="Elgroud R."/>
            <person name="Butaye P."/>
        </authorList>
    </citation>
    <scope>NUCLEOTIDE SEQUENCE</scope>
    <source>
        <strain evidence="1">7048</strain>
    </source>
</reference>
<protein>
    <submittedName>
        <fullName evidence="1">Uncharacterized protein</fullName>
    </submittedName>
</protein>
<name>A0AAX3W0P4_MAMLE</name>
<sequence length="175" mass="19920">MSKNIEIKMASDNGEQFYTRAHVDGLDGFEEYYQNLLTVADNLASFQADHIQDTGWLDYEVGTSGKNTLYSDDGFKCGIRRIFYVYGNAKTGQKYITQKMIRVNIRNFANGQQVAQLPSGFMKYTQTFYSRSGTGRQPIMVEIRSSGAVNVYIDSSNQSGSNNNNWIYAQFEWTE</sequence>
<gene>
    <name evidence="1" type="ORF">PYH69_09505</name>
</gene>
<evidence type="ECO:0000313" key="2">
    <source>
        <dbReference type="Proteomes" id="UP001223261"/>
    </source>
</evidence>
<dbReference type="EMBL" id="CP118848">
    <property type="protein sequence ID" value="WHI58991.1"/>
    <property type="molecule type" value="Genomic_DNA"/>
</dbReference>
<accession>A0AAX3W0P4</accession>
<dbReference type="Proteomes" id="UP001223261">
    <property type="component" value="Chromosome"/>
</dbReference>
<proteinExistence type="predicted"/>
<organism evidence="1 2">
    <name type="scientific">Mammaliicoccus lentus</name>
    <name type="common">Staphylococcus lentus</name>
    <dbReference type="NCBI Taxonomy" id="42858"/>
    <lineage>
        <taxon>Bacteria</taxon>
        <taxon>Bacillati</taxon>
        <taxon>Bacillota</taxon>
        <taxon>Bacilli</taxon>
        <taxon>Bacillales</taxon>
        <taxon>Staphylococcaceae</taxon>
        <taxon>Mammaliicoccus</taxon>
    </lineage>
</organism>
<dbReference type="AlphaFoldDB" id="A0AAX3W0P4"/>
<evidence type="ECO:0000313" key="1">
    <source>
        <dbReference type="EMBL" id="WHI58991.1"/>
    </source>
</evidence>